<organism evidence="15 16">
    <name type="scientific">Gryllus longicercus</name>
    <dbReference type="NCBI Taxonomy" id="2509291"/>
    <lineage>
        <taxon>Eukaryota</taxon>
        <taxon>Metazoa</taxon>
        <taxon>Ecdysozoa</taxon>
        <taxon>Arthropoda</taxon>
        <taxon>Hexapoda</taxon>
        <taxon>Insecta</taxon>
        <taxon>Pterygota</taxon>
        <taxon>Neoptera</taxon>
        <taxon>Polyneoptera</taxon>
        <taxon>Orthoptera</taxon>
        <taxon>Ensifera</taxon>
        <taxon>Gryllidea</taxon>
        <taxon>Grylloidea</taxon>
        <taxon>Gryllidae</taxon>
        <taxon>Gryllinae</taxon>
        <taxon>Gryllus</taxon>
    </lineage>
</organism>
<keyword evidence="6" id="KW-0862">Zinc</keyword>
<dbReference type="EMBL" id="JAZDUA010000051">
    <property type="protein sequence ID" value="KAK7870843.1"/>
    <property type="molecule type" value="Genomic_DNA"/>
</dbReference>
<keyword evidence="5" id="KW-0479">Metal-binding</keyword>
<reference evidence="15 16" key="1">
    <citation type="submission" date="2024-03" db="EMBL/GenBank/DDBJ databases">
        <title>The genome assembly and annotation of the cricket Gryllus longicercus Weissman &amp; Gray.</title>
        <authorList>
            <person name="Szrajer S."/>
            <person name="Gray D."/>
            <person name="Ylla G."/>
        </authorList>
    </citation>
    <scope>NUCLEOTIDE SEQUENCE [LARGE SCALE GENOMIC DNA]</scope>
    <source>
        <strain evidence="15">DAG 2021-001</strain>
        <tissue evidence="15">Whole body minus gut</tissue>
    </source>
</reference>
<dbReference type="GO" id="GO:0004784">
    <property type="term" value="F:superoxide dismutase activity"/>
    <property type="evidence" value="ECO:0007669"/>
    <property type="project" value="UniProtKB-EC"/>
</dbReference>
<evidence type="ECO:0000256" key="12">
    <source>
        <dbReference type="ARBA" id="ARBA00072705"/>
    </source>
</evidence>
<dbReference type="InterPro" id="IPR024134">
    <property type="entry name" value="SOD_Cu/Zn_/chaperone"/>
</dbReference>
<proteinExistence type="inferred from homology"/>
<dbReference type="Gene3D" id="2.60.40.200">
    <property type="entry name" value="Superoxide dismutase, copper/zinc binding domain"/>
    <property type="match status" value="1"/>
</dbReference>
<evidence type="ECO:0000256" key="13">
    <source>
        <dbReference type="SAM" id="MobiDB-lite"/>
    </source>
</evidence>
<dbReference type="PROSITE" id="PS00332">
    <property type="entry name" value="SOD_CU_ZN_2"/>
    <property type="match status" value="1"/>
</dbReference>
<dbReference type="CDD" id="cd00371">
    <property type="entry name" value="HMA"/>
    <property type="match status" value="1"/>
</dbReference>
<dbReference type="InterPro" id="IPR036163">
    <property type="entry name" value="HMA_dom_sf"/>
</dbReference>
<evidence type="ECO:0000256" key="7">
    <source>
        <dbReference type="ARBA" id="ARBA00022862"/>
    </source>
</evidence>
<evidence type="ECO:0000256" key="9">
    <source>
        <dbReference type="ARBA" id="ARBA00023157"/>
    </source>
</evidence>
<evidence type="ECO:0000259" key="14">
    <source>
        <dbReference type="PROSITE" id="PS50846"/>
    </source>
</evidence>
<comment type="caution">
    <text evidence="15">The sequence shown here is derived from an EMBL/GenBank/DDBJ whole genome shotgun (WGS) entry which is preliminary data.</text>
</comment>
<dbReference type="PRINTS" id="PR00068">
    <property type="entry name" value="CUZNDISMTASE"/>
</dbReference>
<sequence length="265" mass="28383">MATKIEFAVEMTCNNCVDAIKNKLNNAEGIHNCSVSLEEGFVVVETSLPSDYVKQLIESTNRRAVLKGFGDGETSAAVAMLGGTQGASLGPVRGVIRFHQMDNNKCIIDGTLDGLTPGWHGLHVHECGDISQGCESVGSHFNPGNTRHGGPGDEPEHRHAGDLGNIKADNSGRASFRLMDNILKVQDIIGRSIVVTENEDDLGRGDHSASHVDGNSGTRLACGIIARSARLFENTKRICACDGVTLWDEREKPLAGPSRQQQANL</sequence>
<dbReference type="GO" id="GO:0005507">
    <property type="term" value="F:copper ion binding"/>
    <property type="evidence" value="ECO:0007669"/>
    <property type="project" value="InterPro"/>
</dbReference>
<keyword evidence="9" id="KW-1015">Disulfide bond</keyword>
<evidence type="ECO:0000313" key="15">
    <source>
        <dbReference type="EMBL" id="KAK7870843.1"/>
    </source>
</evidence>
<evidence type="ECO:0000256" key="11">
    <source>
        <dbReference type="ARBA" id="ARBA00032899"/>
    </source>
</evidence>
<dbReference type="InterPro" id="IPR001424">
    <property type="entry name" value="SOD_Cu_Zn_dom"/>
</dbReference>
<evidence type="ECO:0000313" key="16">
    <source>
        <dbReference type="Proteomes" id="UP001378592"/>
    </source>
</evidence>
<dbReference type="PROSITE" id="PS50846">
    <property type="entry name" value="HMA_2"/>
    <property type="match status" value="1"/>
</dbReference>
<accession>A0AAN9WEI5</accession>
<evidence type="ECO:0000256" key="3">
    <source>
        <dbReference type="ARBA" id="ARBA00010457"/>
    </source>
</evidence>
<evidence type="ECO:0000256" key="4">
    <source>
        <dbReference type="ARBA" id="ARBA00012682"/>
    </source>
</evidence>
<comment type="similarity">
    <text evidence="3">Belongs to the Cu-Zn superoxide dismutase family.</text>
</comment>
<dbReference type="InterPro" id="IPR018152">
    <property type="entry name" value="SOD_Cu/Zn_BS"/>
</dbReference>
<gene>
    <name evidence="15" type="ORF">R5R35_014426</name>
</gene>
<dbReference type="InterPro" id="IPR006121">
    <property type="entry name" value="HMA_dom"/>
</dbReference>
<evidence type="ECO:0000256" key="5">
    <source>
        <dbReference type="ARBA" id="ARBA00022723"/>
    </source>
</evidence>
<evidence type="ECO:0000256" key="8">
    <source>
        <dbReference type="ARBA" id="ARBA00023008"/>
    </source>
</evidence>
<comment type="cofactor">
    <cofactor evidence="1">
        <name>Zn(2+)</name>
        <dbReference type="ChEBI" id="CHEBI:29105"/>
    </cofactor>
</comment>
<dbReference type="InterPro" id="IPR036423">
    <property type="entry name" value="SOD-like_Cu/Zn_dom_sf"/>
</dbReference>
<evidence type="ECO:0000256" key="2">
    <source>
        <dbReference type="ARBA" id="ARBA00001973"/>
    </source>
</evidence>
<dbReference type="SUPFAM" id="SSF55008">
    <property type="entry name" value="HMA, heavy metal-associated domain"/>
    <property type="match status" value="1"/>
</dbReference>
<protein>
    <recommendedName>
        <fullName evidence="12">Extracellular superoxide dismutase [Cu-Zn]</fullName>
        <ecNumber evidence="4">1.15.1.1</ecNumber>
    </recommendedName>
    <alternativeName>
        <fullName evidence="11">Superoxide dismutase copper chaperone</fullName>
    </alternativeName>
</protein>
<feature type="region of interest" description="Disordered" evidence="13">
    <location>
        <begin position="139"/>
        <end position="165"/>
    </location>
</feature>
<dbReference type="CDD" id="cd00305">
    <property type="entry name" value="Cu-Zn_Superoxide_Dismutase"/>
    <property type="match status" value="1"/>
</dbReference>
<keyword evidence="7" id="KW-0049">Antioxidant</keyword>
<evidence type="ECO:0000256" key="10">
    <source>
        <dbReference type="ARBA" id="ARBA00025798"/>
    </source>
</evidence>
<keyword evidence="16" id="KW-1185">Reference proteome</keyword>
<feature type="domain" description="HMA" evidence="14">
    <location>
        <begin position="2"/>
        <end position="65"/>
    </location>
</feature>
<dbReference type="Proteomes" id="UP001378592">
    <property type="component" value="Unassembled WGS sequence"/>
</dbReference>
<dbReference type="AlphaFoldDB" id="A0AAN9WEI5"/>
<evidence type="ECO:0000256" key="6">
    <source>
        <dbReference type="ARBA" id="ARBA00022833"/>
    </source>
</evidence>
<comment type="similarity">
    <text evidence="10">In the C-terminal section; belongs to the Cu-Zn superoxide dismutase family.</text>
</comment>
<evidence type="ECO:0000256" key="1">
    <source>
        <dbReference type="ARBA" id="ARBA00001947"/>
    </source>
</evidence>
<dbReference type="EC" id="1.15.1.1" evidence="4"/>
<dbReference type="FunFam" id="2.60.40.200:FF:000004">
    <property type="entry name" value="Copper chaperone for superoxide dismutase"/>
    <property type="match status" value="1"/>
</dbReference>
<dbReference type="Pfam" id="PF00080">
    <property type="entry name" value="Sod_Cu"/>
    <property type="match status" value="1"/>
</dbReference>
<dbReference type="SUPFAM" id="SSF49329">
    <property type="entry name" value="Cu,Zn superoxide dismutase-like"/>
    <property type="match status" value="1"/>
</dbReference>
<dbReference type="Gene3D" id="3.30.70.100">
    <property type="match status" value="1"/>
</dbReference>
<name>A0AAN9WEI5_9ORTH</name>
<dbReference type="PANTHER" id="PTHR10003">
    <property type="entry name" value="SUPEROXIDE DISMUTASE CU-ZN -RELATED"/>
    <property type="match status" value="1"/>
</dbReference>
<feature type="compositionally biased region" description="Basic and acidic residues" evidence="13">
    <location>
        <begin position="150"/>
        <end position="161"/>
    </location>
</feature>
<keyword evidence="8" id="KW-0186">Copper</keyword>
<comment type="cofactor">
    <cofactor evidence="2">
        <name>Cu(2+)</name>
        <dbReference type="ChEBI" id="CHEBI:29036"/>
    </cofactor>
</comment>
<dbReference type="Pfam" id="PF00403">
    <property type="entry name" value="HMA"/>
    <property type="match status" value="1"/>
</dbReference>